<protein>
    <submittedName>
        <fullName evidence="2">Uncharacterized protein</fullName>
    </submittedName>
</protein>
<dbReference type="EMBL" id="CAEY01000428">
    <property type="status" value="NOT_ANNOTATED_CDS"/>
    <property type="molecule type" value="Genomic_DNA"/>
</dbReference>
<accession>T1JPP8</accession>
<sequence>MSSLIHQHIREIFMLPSKLISKFQEWIYGYIKLVVGLACSVTCLFCVFTFIWYLTIRGLYSFLINFQCIQTNGCDNGDVNGLNIDYAEYQPGKRKSFLTRCRAQAELIQKEHFIDNTTNLLLISNHNLCSSSFI</sequence>
<name>T1JPP8_TETUR</name>
<keyword evidence="3" id="KW-1185">Reference proteome</keyword>
<evidence type="ECO:0000313" key="2">
    <source>
        <dbReference type="EnsemblMetazoa" id="tetur01g00370.1"/>
    </source>
</evidence>
<keyword evidence="1" id="KW-0812">Transmembrane</keyword>
<evidence type="ECO:0000256" key="1">
    <source>
        <dbReference type="SAM" id="Phobius"/>
    </source>
</evidence>
<evidence type="ECO:0000313" key="3">
    <source>
        <dbReference type="Proteomes" id="UP000015104"/>
    </source>
</evidence>
<proteinExistence type="predicted"/>
<dbReference type="Proteomes" id="UP000015104">
    <property type="component" value="Unassembled WGS sequence"/>
</dbReference>
<feature type="transmembrane region" description="Helical" evidence="1">
    <location>
        <begin position="27"/>
        <end position="54"/>
    </location>
</feature>
<dbReference type="AlphaFoldDB" id="T1JPP8"/>
<reference evidence="3" key="1">
    <citation type="submission" date="2011-08" db="EMBL/GenBank/DDBJ databases">
        <authorList>
            <person name="Rombauts S."/>
        </authorList>
    </citation>
    <scope>NUCLEOTIDE SEQUENCE</scope>
    <source>
        <strain evidence="3">London</strain>
    </source>
</reference>
<dbReference type="EnsemblMetazoa" id="tetur01g00370.1">
    <property type="protein sequence ID" value="tetur01g00370.1"/>
    <property type="gene ID" value="tetur01g00370"/>
</dbReference>
<dbReference type="HOGENOM" id="CLU_1898870_0_0_1"/>
<organism evidence="2 3">
    <name type="scientific">Tetranychus urticae</name>
    <name type="common">Two-spotted spider mite</name>
    <dbReference type="NCBI Taxonomy" id="32264"/>
    <lineage>
        <taxon>Eukaryota</taxon>
        <taxon>Metazoa</taxon>
        <taxon>Ecdysozoa</taxon>
        <taxon>Arthropoda</taxon>
        <taxon>Chelicerata</taxon>
        <taxon>Arachnida</taxon>
        <taxon>Acari</taxon>
        <taxon>Acariformes</taxon>
        <taxon>Trombidiformes</taxon>
        <taxon>Prostigmata</taxon>
        <taxon>Eleutherengona</taxon>
        <taxon>Raphignathae</taxon>
        <taxon>Tetranychoidea</taxon>
        <taxon>Tetranychidae</taxon>
        <taxon>Tetranychus</taxon>
    </lineage>
</organism>
<keyword evidence="1" id="KW-1133">Transmembrane helix</keyword>
<reference evidence="2" key="2">
    <citation type="submission" date="2015-06" db="UniProtKB">
        <authorList>
            <consortium name="EnsemblMetazoa"/>
        </authorList>
    </citation>
    <scope>IDENTIFICATION</scope>
</reference>
<keyword evidence="1" id="KW-0472">Membrane</keyword>